<protein>
    <submittedName>
        <fullName evidence="1">Uncharacterized protein</fullName>
    </submittedName>
</protein>
<evidence type="ECO:0000313" key="2">
    <source>
        <dbReference type="Proteomes" id="UP001477672"/>
    </source>
</evidence>
<dbReference type="RefSeq" id="WP_349216570.1">
    <property type="nucleotide sequence ID" value="NZ_JBBMFA010000101.1"/>
</dbReference>
<dbReference type="EMBL" id="JBBMFA010000101">
    <property type="protein sequence ID" value="MEQ2521029.1"/>
    <property type="molecule type" value="Genomic_DNA"/>
</dbReference>
<reference evidence="1 2" key="1">
    <citation type="submission" date="2024-03" db="EMBL/GenBank/DDBJ databases">
        <title>Human intestinal bacterial collection.</title>
        <authorList>
            <person name="Pauvert C."/>
            <person name="Hitch T.C.A."/>
            <person name="Clavel T."/>
        </authorList>
    </citation>
    <scope>NUCLEOTIDE SEQUENCE [LARGE SCALE GENOMIC DNA]</scope>
    <source>
        <strain evidence="1 2">CLA-JM-H11</strain>
    </source>
</reference>
<name>A0ABV1GGS9_9FIRM</name>
<evidence type="ECO:0000313" key="1">
    <source>
        <dbReference type="EMBL" id="MEQ2521029.1"/>
    </source>
</evidence>
<accession>A0ABV1GGS9</accession>
<proteinExistence type="predicted"/>
<comment type="caution">
    <text evidence="1">The sequence shown here is derived from an EMBL/GenBank/DDBJ whole genome shotgun (WGS) entry which is preliminary data.</text>
</comment>
<dbReference type="Proteomes" id="UP001477672">
    <property type="component" value="Unassembled WGS sequence"/>
</dbReference>
<gene>
    <name evidence="1" type="ORF">WMO24_11410</name>
</gene>
<keyword evidence="2" id="KW-1185">Reference proteome</keyword>
<organism evidence="1 2">
    <name type="scientific">Ruthenibacterium intestinale</name>
    <dbReference type="NCBI Taxonomy" id="3133163"/>
    <lineage>
        <taxon>Bacteria</taxon>
        <taxon>Bacillati</taxon>
        <taxon>Bacillota</taxon>
        <taxon>Clostridia</taxon>
        <taxon>Eubacteriales</taxon>
        <taxon>Oscillospiraceae</taxon>
        <taxon>Ruthenibacterium</taxon>
    </lineage>
</organism>
<sequence>MGKEQFLAVMPYISADLISMIAKKKQVTEDEAIAMLYASKLYAALEQEETKVWQYSTEMLYSLFEQEEQTGSICYPDV</sequence>